<comment type="caution">
    <text evidence="1">The sequence shown here is derived from an EMBL/GenBank/DDBJ whole genome shotgun (WGS) entry which is preliminary data.</text>
</comment>
<reference evidence="1" key="1">
    <citation type="journal article" date="2019" name="Sci. Rep.">
        <title>Draft genome of Tanacetum cinerariifolium, the natural source of mosquito coil.</title>
        <authorList>
            <person name="Yamashiro T."/>
            <person name="Shiraishi A."/>
            <person name="Satake H."/>
            <person name="Nakayama K."/>
        </authorList>
    </citation>
    <scope>NUCLEOTIDE SEQUENCE</scope>
</reference>
<gene>
    <name evidence="1" type="ORF">Tci_024751</name>
</gene>
<organism evidence="1">
    <name type="scientific">Tanacetum cinerariifolium</name>
    <name type="common">Dalmatian daisy</name>
    <name type="synonym">Chrysanthemum cinerariifolium</name>
    <dbReference type="NCBI Taxonomy" id="118510"/>
    <lineage>
        <taxon>Eukaryota</taxon>
        <taxon>Viridiplantae</taxon>
        <taxon>Streptophyta</taxon>
        <taxon>Embryophyta</taxon>
        <taxon>Tracheophyta</taxon>
        <taxon>Spermatophyta</taxon>
        <taxon>Magnoliopsida</taxon>
        <taxon>eudicotyledons</taxon>
        <taxon>Gunneridae</taxon>
        <taxon>Pentapetalae</taxon>
        <taxon>asterids</taxon>
        <taxon>campanulids</taxon>
        <taxon>Asterales</taxon>
        <taxon>Asteraceae</taxon>
        <taxon>Asteroideae</taxon>
        <taxon>Anthemideae</taxon>
        <taxon>Anthemidinae</taxon>
        <taxon>Tanacetum</taxon>
    </lineage>
</organism>
<keyword evidence="1" id="KW-0378">Hydrolase</keyword>
<sequence length="197" mass="23366">MEYDPSNVDFAEWLALKFSNHMMMDWYTKNTLWIYWIGGDDEEVLTKDEQSDLEEESLSEGNEIDEIFRIETDIFYFKTLLCKAFKEFNYLLNIDVDGIKDEKESSDNAWSHYSPIDEWKDYEHTIYIKIDVNSNQNTYNYVCQIFMDHAGTTNDDDAVHADQGWFDNHEAMKNNDDDMVDLGEYLIPNEGPYYVNE</sequence>
<accession>A0A6L2KT62</accession>
<dbReference type="AlphaFoldDB" id="A0A6L2KT62"/>
<dbReference type="EMBL" id="BKCJ010003066">
    <property type="protein sequence ID" value="GEU52773.1"/>
    <property type="molecule type" value="Genomic_DNA"/>
</dbReference>
<name>A0A6L2KT62_TANCI</name>
<proteinExistence type="predicted"/>
<protein>
    <submittedName>
        <fullName evidence="1">SGNH hydrolase-type esterase domain-containing protein</fullName>
    </submittedName>
</protein>
<dbReference type="GO" id="GO:0016787">
    <property type="term" value="F:hydrolase activity"/>
    <property type="evidence" value="ECO:0007669"/>
    <property type="project" value="UniProtKB-KW"/>
</dbReference>
<evidence type="ECO:0000313" key="1">
    <source>
        <dbReference type="EMBL" id="GEU52773.1"/>
    </source>
</evidence>